<dbReference type="InterPro" id="IPR011009">
    <property type="entry name" value="Kinase-like_dom_sf"/>
</dbReference>
<evidence type="ECO:0000256" key="14">
    <source>
        <dbReference type="ARBA" id="ARBA00023136"/>
    </source>
</evidence>
<keyword evidence="5" id="KW-0433">Leucine-rich repeat</keyword>
<protein>
    <recommendedName>
        <fullName evidence="2">non-specific serine/threonine protein kinase</fullName>
        <ecNumber evidence="2">2.7.11.1</ecNumber>
    </recommendedName>
</protein>
<keyword evidence="15" id="KW-0675">Receptor</keyword>
<dbReference type="GO" id="GO:0005524">
    <property type="term" value="F:ATP binding"/>
    <property type="evidence" value="ECO:0007669"/>
    <property type="project" value="UniProtKB-KW"/>
</dbReference>
<comment type="caution">
    <text evidence="23">The sequence shown here is derived from an EMBL/GenBank/DDBJ whole genome shotgun (WGS) entry which is preliminary data.</text>
</comment>
<dbReference type="Proteomes" id="UP001324115">
    <property type="component" value="Unassembled WGS sequence"/>
</dbReference>
<keyword evidence="13 20" id="KW-1133">Transmembrane helix</keyword>
<keyword evidence="7 20" id="KW-0812">Transmembrane</keyword>
<dbReference type="Gene3D" id="1.10.510.10">
    <property type="entry name" value="Transferase(Phosphotransferase) domain 1"/>
    <property type="match status" value="1"/>
</dbReference>
<dbReference type="FunFam" id="3.80.10.10:FF:000452">
    <property type="entry name" value="Probable LRR receptor-like serine/threonine-protein kinase RFK1"/>
    <property type="match status" value="1"/>
</dbReference>
<dbReference type="PANTHER" id="PTHR48006">
    <property type="entry name" value="LEUCINE-RICH REPEAT-CONTAINING PROTEIN DDB_G0281931-RELATED"/>
    <property type="match status" value="1"/>
</dbReference>
<dbReference type="Pfam" id="PF07714">
    <property type="entry name" value="PK_Tyr_Ser-Thr"/>
    <property type="match status" value="1"/>
</dbReference>
<evidence type="ECO:0000256" key="11">
    <source>
        <dbReference type="ARBA" id="ARBA00022777"/>
    </source>
</evidence>
<evidence type="ECO:0000256" key="2">
    <source>
        <dbReference type="ARBA" id="ARBA00012513"/>
    </source>
</evidence>
<dbReference type="PROSITE" id="PS51257">
    <property type="entry name" value="PROKAR_LIPOPROTEIN"/>
    <property type="match status" value="1"/>
</dbReference>
<dbReference type="PROSITE" id="PS50011">
    <property type="entry name" value="PROTEIN_KINASE_DOM"/>
    <property type="match status" value="1"/>
</dbReference>
<keyword evidence="10" id="KW-0547">Nucleotide-binding</keyword>
<dbReference type="EMBL" id="JAXUIC010000005">
    <property type="protein sequence ID" value="KAK4589493.1"/>
    <property type="molecule type" value="Genomic_DNA"/>
</dbReference>
<feature type="transmembrane region" description="Helical" evidence="20">
    <location>
        <begin position="613"/>
        <end position="636"/>
    </location>
</feature>
<evidence type="ECO:0000313" key="24">
    <source>
        <dbReference type="Proteomes" id="UP001324115"/>
    </source>
</evidence>
<dbReference type="CDD" id="cd14066">
    <property type="entry name" value="STKc_IRAK"/>
    <property type="match status" value="1"/>
</dbReference>
<evidence type="ECO:0000313" key="23">
    <source>
        <dbReference type="EMBL" id="KAK4589493.1"/>
    </source>
</evidence>
<evidence type="ECO:0000256" key="16">
    <source>
        <dbReference type="ARBA" id="ARBA00023180"/>
    </source>
</evidence>
<dbReference type="SMART" id="SM00220">
    <property type="entry name" value="S_TKc"/>
    <property type="match status" value="1"/>
</dbReference>
<dbReference type="InterPro" id="IPR000719">
    <property type="entry name" value="Prot_kinase_dom"/>
</dbReference>
<dbReference type="FunFam" id="3.30.200.20:FF:000217">
    <property type="entry name" value="probable LRR receptor-like serine/threonine-protein kinase At1g53430"/>
    <property type="match status" value="1"/>
</dbReference>
<keyword evidence="3" id="KW-0723">Serine/threonine-protein kinase</keyword>
<dbReference type="SUPFAM" id="SSF56112">
    <property type="entry name" value="Protein kinase-like (PK-like)"/>
    <property type="match status" value="1"/>
</dbReference>
<evidence type="ECO:0000256" key="20">
    <source>
        <dbReference type="SAM" id="Phobius"/>
    </source>
</evidence>
<dbReference type="InterPro" id="IPR008271">
    <property type="entry name" value="Ser/Thr_kinase_AS"/>
</dbReference>
<dbReference type="InterPro" id="IPR021720">
    <property type="entry name" value="Malectin_dom"/>
</dbReference>
<feature type="chain" id="PRO_5043032228" description="non-specific serine/threonine protein kinase" evidence="21">
    <location>
        <begin position="27"/>
        <end position="1014"/>
    </location>
</feature>
<evidence type="ECO:0000256" key="5">
    <source>
        <dbReference type="ARBA" id="ARBA00022614"/>
    </source>
</evidence>
<dbReference type="FunFam" id="2.60.120.430:FF:000004">
    <property type="entry name" value="Putative leucine-rich repeat receptor-like serine/threonine-protein kinase"/>
    <property type="match status" value="1"/>
</dbReference>
<dbReference type="InterPro" id="IPR001245">
    <property type="entry name" value="Ser-Thr/Tyr_kinase_cat_dom"/>
</dbReference>
<dbReference type="InterPro" id="IPR051824">
    <property type="entry name" value="LRR_Rcpt-Like_S/T_Kinase"/>
</dbReference>
<comment type="catalytic activity">
    <reaction evidence="18">
        <text>L-seryl-[protein] + ATP = O-phospho-L-seryl-[protein] + ADP + H(+)</text>
        <dbReference type="Rhea" id="RHEA:17989"/>
        <dbReference type="Rhea" id="RHEA-COMP:9863"/>
        <dbReference type="Rhea" id="RHEA-COMP:11604"/>
        <dbReference type="ChEBI" id="CHEBI:15378"/>
        <dbReference type="ChEBI" id="CHEBI:29999"/>
        <dbReference type="ChEBI" id="CHEBI:30616"/>
        <dbReference type="ChEBI" id="CHEBI:83421"/>
        <dbReference type="ChEBI" id="CHEBI:456216"/>
        <dbReference type="EC" id="2.7.11.1"/>
    </reaction>
</comment>
<keyword evidence="6" id="KW-0808">Transferase</keyword>
<reference evidence="23 24" key="1">
    <citation type="journal article" date="2023" name="G3 (Bethesda)">
        <title>A haplotype-resolved chromosome-scale genome for Quercus rubra L. provides insights into the genetics of adaptive traits for red oak species.</title>
        <authorList>
            <person name="Kapoor B."/>
            <person name="Jenkins J."/>
            <person name="Schmutz J."/>
            <person name="Zhebentyayeva T."/>
            <person name="Kuelheim C."/>
            <person name="Coggeshall M."/>
            <person name="Heim C."/>
            <person name="Lasky J.R."/>
            <person name="Leites L."/>
            <person name="Islam-Faridi N."/>
            <person name="Romero-Severson J."/>
            <person name="DeLeo V.L."/>
            <person name="Lucas S.M."/>
            <person name="Lazic D."/>
            <person name="Gailing O."/>
            <person name="Carlson J."/>
            <person name="Staton M."/>
        </authorList>
    </citation>
    <scope>NUCLEOTIDE SEQUENCE [LARGE SCALE GENOMIC DNA]</scope>
    <source>
        <strain evidence="23">Pseudo-F2</strain>
    </source>
</reference>
<comment type="subcellular location">
    <subcellularLocation>
        <location evidence="1">Membrane</location>
        <topology evidence="1">Single-pass type I membrane protein</topology>
    </subcellularLocation>
</comment>
<evidence type="ECO:0000256" key="13">
    <source>
        <dbReference type="ARBA" id="ARBA00022989"/>
    </source>
</evidence>
<evidence type="ECO:0000256" key="17">
    <source>
        <dbReference type="ARBA" id="ARBA00047899"/>
    </source>
</evidence>
<evidence type="ECO:0000256" key="15">
    <source>
        <dbReference type="ARBA" id="ARBA00023170"/>
    </source>
</evidence>
<dbReference type="PROSITE" id="PS00108">
    <property type="entry name" value="PROTEIN_KINASE_ST"/>
    <property type="match status" value="1"/>
</dbReference>
<feature type="compositionally biased region" description="Polar residues" evidence="19">
    <location>
        <begin position="980"/>
        <end position="996"/>
    </location>
</feature>
<dbReference type="Pfam" id="PF00560">
    <property type="entry name" value="LRR_1"/>
    <property type="match status" value="1"/>
</dbReference>
<evidence type="ECO:0000256" key="10">
    <source>
        <dbReference type="ARBA" id="ARBA00022741"/>
    </source>
</evidence>
<evidence type="ECO:0000256" key="18">
    <source>
        <dbReference type="ARBA" id="ARBA00048679"/>
    </source>
</evidence>
<keyword evidence="14 20" id="KW-0472">Membrane</keyword>
<evidence type="ECO:0000256" key="7">
    <source>
        <dbReference type="ARBA" id="ARBA00022692"/>
    </source>
</evidence>
<feature type="region of interest" description="Disordered" evidence="19">
    <location>
        <begin position="974"/>
        <end position="996"/>
    </location>
</feature>
<evidence type="ECO:0000256" key="8">
    <source>
        <dbReference type="ARBA" id="ARBA00022729"/>
    </source>
</evidence>
<evidence type="ECO:0000256" key="9">
    <source>
        <dbReference type="ARBA" id="ARBA00022737"/>
    </source>
</evidence>
<dbReference type="Gene3D" id="2.60.120.430">
    <property type="entry name" value="Galactose-binding lectin"/>
    <property type="match status" value="1"/>
</dbReference>
<name>A0AAN7IPQ1_QUERU</name>
<keyword evidence="16" id="KW-0325">Glycoprotein</keyword>
<dbReference type="FunFam" id="1.10.510.10:FF:000044">
    <property type="entry name" value="Putative LRR receptor-like serine/threonine-protein kinase"/>
    <property type="match status" value="1"/>
</dbReference>
<dbReference type="InterPro" id="IPR001611">
    <property type="entry name" value="Leu-rich_rpt"/>
</dbReference>
<dbReference type="GO" id="GO:0016020">
    <property type="term" value="C:membrane"/>
    <property type="evidence" value="ECO:0007669"/>
    <property type="project" value="UniProtKB-SubCell"/>
</dbReference>
<evidence type="ECO:0000256" key="19">
    <source>
        <dbReference type="SAM" id="MobiDB-lite"/>
    </source>
</evidence>
<comment type="catalytic activity">
    <reaction evidence="17">
        <text>L-threonyl-[protein] + ATP = O-phospho-L-threonyl-[protein] + ADP + H(+)</text>
        <dbReference type="Rhea" id="RHEA:46608"/>
        <dbReference type="Rhea" id="RHEA-COMP:11060"/>
        <dbReference type="Rhea" id="RHEA-COMP:11605"/>
        <dbReference type="ChEBI" id="CHEBI:15378"/>
        <dbReference type="ChEBI" id="CHEBI:30013"/>
        <dbReference type="ChEBI" id="CHEBI:30616"/>
        <dbReference type="ChEBI" id="CHEBI:61977"/>
        <dbReference type="ChEBI" id="CHEBI:456216"/>
        <dbReference type="EC" id="2.7.11.1"/>
    </reaction>
</comment>
<evidence type="ECO:0000256" key="6">
    <source>
        <dbReference type="ARBA" id="ARBA00022679"/>
    </source>
</evidence>
<dbReference type="Pfam" id="PF13855">
    <property type="entry name" value="LRR_8"/>
    <property type="match status" value="1"/>
</dbReference>
<dbReference type="FunFam" id="3.80.10.10:FF:000874">
    <property type="entry name" value="Probable LRR receptor-like serine/threonine-protein kinase RFK1"/>
    <property type="match status" value="1"/>
</dbReference>
<keyword evidence="24" id="KW-1185">Reference proteome</keyword>
<evidence type="ECO:0000256" key="4">
    <source>
        <dbReference type="ARBA" id="ARBA00022553"/>
    </source>
</evidence>
<evidence type="ECO:0000259" key="22">
    <source>
        <dbReference type="PROSITE" id="PS50011"/>
    </source>
</evidence>
<dbReference type="EC" id="2.7.11.1" evidence="2"/>
<dbReference type="PANTHER" id="PTHR48006:SF72">
    <property type="entry name" value="LRR RECEPTOR-LIKE SERINE_THREONINE-PROTEIN KINASE RFK1-RELATED"/>
    <property type="match status" value="1"/>
</dbReference>
<dbReference type="SUPFAM" id="SSF52058">
    <property type="entry name" value="L domain-like"/>
    <property type="match status" value="1"/>
</dbReference>
<dbReference type="AlphaFoldDB" id="A0AAN7IPQ1"/>
<keyword evidence="4" id="KW-0597">Phosphoprotein</keyword>
<evidence type="ECO:0000256" key="1">
    <source>
        <dbReference type="ARBA" id="ARBA00004479"/>
    </source>
</evidence>
<accession>A0AAN7IPQ1</accession>
<dbReference type="Pfam" id="PF11721">
    <property type="entry name" value="Malectin"/>
    <property type="match status" value="1"/>
</dbReference>
<feature type="domain" description="Protein kinase" evidence="22">
    <location>
        <begin position="672"/>
        <end position="949"/>
    </location>
</feature>
<proteinExistence type="predicted"/>
<keyword evidence="8 21" id="KW-0732">Signal</keyword>
<evidence type="ECO:0000256" key="12">
    <source>
        <dbReference type="ARBA" id="ARBA00022840"/>
    </source>
</evidence>
<sequence length="1014" mass="113532">MQGRNFFFVFIIMALSCFWLKRSAEAQVPQQEVDALKEITSTMGVKDWRFDANSCQIIGVTPEPPENAESSINCDCHFENNNTVCNVIKIVLKGYSLPGMLPPQLVKLPHLQEIDFAYNYLNGTIPLEWASTQLTFISVLVNRLSGEIPKELGNITTLTYLCLEANQFSGIVPPELGHLTNLQTLILSSNNLTGNLPMAFAGLRNLTDFRINDNKFRGIIPDFVQNWKQLTRLEMHASGLEGPIPPNISLLNNLLELRISDIDGPNQDFPMLRNMIGIVRLVLRNCKVSGEIPAYIWTMKQLEMLDVSFNKLVGELPPSIKLERLRFLFLTGNLLSGNVRDSVLKEGSNVDLSYNNFTWQGPEQPACQENMNLNLNLFRSSLIDDDVSRRQDPHCSKNFNCPRYSNCLHVNSGGKDATVKENKTNFVYEGDGGVEGGAAKYFINGNSYWGFSSTGDFMDDNDFQNTRYTVSPSLSNMSELYTTARRSPISLTYFHYCLENGNYTVSLHFAEIQFTNDKTYNSLGKRIFDIYIQEKLVWKDFNIEDDAGIALKPVIKRASNISVANNILEIRFYWAGKGTMRIPDRGVYGPLISAVSMVSDSKFCSNGGTKRNVYIIAGVAVGALFLLLFIVGILWWKGCLWRKKGRKEDIKGPDLQTGSFTLKQIKAATNDFDSANKIGEGGFGPVYKGQLPDGTVIAVKQLSSKSKQGNREFLNEIGMISCVHHPNLVKLHGCCIEGEQLLLVYEYMENNNLARALFGPEINQLKLDWPTRLKICIGMARGLAFLHEESRIKIVHRDIKATNVLLDGDLNPKISDFGLAKLDEEEKTHISTRVAGTIGYMAPEYALWGYLTFKADVYSFGVVALEVLSGKSNNNYMPSDNCVCLLDQACHLQQTGNLMKLIDQNLGSEVNVKEAEILVKVALLCTNASASLRPTMSEVVSMLEGRMTVPDMIPEPSSYSDDLRFKAMRDLHQQRENHSLSRSQTQNSTTIHTFSSPTISSQDFYEINPESSTV</sequence>
<dbReference type="InterPro" id="IPR032675">
    <property type="entry name" value="LRR_dom_sf"/>
</dbReference>
<dbReference type="Gene3D" id="3.80.10.10">
    <property type="entry name" value="Ribonuclease Inhibitor"/>
    <property type="match status" value="3"/>
</dbReference>
<feature type="signal peptide" evidence="21">
    <location>
        <begin position="1"/>
        <end position="26"/>
    </location>
</feature>
<organism evidence="23 24">
    <name type="scientific">Quercus rubra</name>
    <name type="common">Northern red oak</name>
    <name type="synonym">Quercus borealis</name>
    <dbReference type="NCBI Taxonomy" id="3512"/>
    <lineage>
        <taxon>Eukaryota</taxon>
        <taxon>Viridiplantae</taxon>
        <taxon>Streptophyta</taxon>
        <taxon>Embryophyta</taxon>
        <taxon>Tracheophyta</taxon>
        <taxon>Spermatophyta</taxon>
        <taxon>Magnoliopsida</taxon>
        <taxon>eudicotyledons</taxon>
        <taxon>Gunneridae</taxon>
        <taxon>Pentapetalae</taxon>
        <taxon>rosids</taxon>
        <taxon>fabids</taxon>
        <taxon>Fagales</taxon>
        <taxon>Fagaceae</taxon>
        <taxon>Quercus</taxon>
    </lineage>
</organism>
<dbReference type="GO" id="GO:0004674">
    <property type="term" value="F:protein serine/threonine kinase activity"/>
    <property type="evidence" value="ECO:0007669"/>
    <property type="project" value="UniProtKB-KW"/>
</dbReference>
<gene>
    <name evidence="23" type="ORF">RGQ29_020176</name>
</gene>
<keyword evidence="12" id="KW-0067">ATP-binding</keyword>
<evidence type="ECO:0000256" key="21">
    <source>
        <dbReference type="SAM" id="SignalP"/>
    </source>
</evidence>
<dbReference type="FunFam" id="3.80.10.10:FF:000433">
    <property type="entry name" value="Putative LRR receptor-like serine/threonine-protein kinase isoform A"/>
    <property type="match status" value="1"/>
</dbReference>
<keyword evidence="11" id="KW-0418">Kinase</keyword>
<keyword evidence="9" id="KW-0677">Repeat</keyword>
<dbReference type="Gene3D" id="3.30.200.20">
    <property type="entry name" value="Phosphorylase Kinase, domain 1"/>
    <property type="match status" value="1"/>
</dbReference>
<evidence type="ECO:0000256" key="3">
    <source>
        <dbReference type="ARBA" id="ARBA00022527"/>
    </source>
</evidence>